<name>A0AAN8GLB7_9TELE</name>
<evidence type="ECO:0000256" key="1">
    <source>
        <dbReference type="SAM" id="MobiDB-lite"/>
    </source>
</evidence>
<organism evidence="2 3">
    <name type="scientific">Champsocephalus esox</name>
    <name type="common">pike icefish</name>
    <dbReference type="NCBI Taxonomy" id="159716"/>
    <lineage>
        <taxon>Eukaryota</taxon>
        <taxon>Metazoa</taxon>
        <taxon>Chordata</taxon>
        <taxon>Craniata</taxon>
        <taxon>Vertebrata</taxon>
        <taxon>Euteleostomi</taxon>
        <taxon>Actinopterygii</taxon>
        <taxon>Neopterygii</taxon>
        <taxon>Teleostei</taxon>
        <taxon>Neoteleostei</taxon>
        <taxon>Acanthomorphata</taxon>
        <taxon>Eupercaria</taxon>
        <taxon>Perciformes</taxon>
        <taxon>Notothenioidei</taxon>
        <taxon>Channichthyidae</taxon>
        <taxon>Champsocephalus</taxon>
    </lineage>
</organism>
<keyword evidence="3" id="KW-1185">Reference proteome</keyword>
<protein>
    <submittedName>
        <fullName evidence="2">Uncharacterized protein</fullName>
    </submittedName>
</protein>
<reference evidence="2 3" key="1">
    <citation type="journal article" date="2023" name="Mol. Biol. Evol.">
        <title>Genomics of Secondarily Temperate Adaptation in the Only Non-Antarctic Icefish.</title>
        <authorList>
            <person name="Rivera-Colon A.G."/>
            <person name="Rayamajhi N."/>
            <person name="Minhas B.F."/>
            <person name="Madrigal G."/>
            <person name="Bilyk K.T."/>
            <person name="Yoon V."/>
            <person name="Hune M."/>
            <person name="Gregory S."/>
            <person name="Cheng C.H.C."/>
            <person name="Catchen J.M."/>
        </authorList>
    </citation>
    <scope>NUCLEOTIDE SEQUENCE [LARGE SCALE GENOMIC DNA]</scope>
    <source>
        <strain evidence="2">JC2023a</strain>
    </source>
</reference>
<sequence>MPHLPKGQRLRVSPHVLFMERTCNSPTRFPEAMASRNAAFMGSHLSPTWARGSKGGDDRASGSRGKSQAGSLGVQGGRCRKAPLIKRDTDLWHPAMAPSTRTCRAEIAAT</sequence>
<accession>A0AAN8GLB7</accession>
<dbReference type="EMBL" id="JAULUE010002062">
    <property type="protein sequence ID" value="KAK5881948.1"/>
    <property type="molecule type" value="Genomic_DNA"/>
</dbReference>
<dbReference type="AlphaFoldDB" id="A0AAN8GLB7"/>
<gene>
    <name evidence="2" type="ORF">CesoFtcFv8_020584</name>
</gene>
<evidence type="ECO:0000313" key="3">
    <source>
        <dbReference type="Proteomes" id="UP001335648"/>
    </source>
</evidence>
<evidence type="ECO:0000313" key="2">
    <source>
        <dbReference type="EMBL" id="KAK5881948.1"/>
    </source>
</evidence>
<proteinExistence type="predicted"/>
<dbReference type="Proteomes" id="UP001335648">
    <property type="component" value="Unassembled WGS sequence"/>
</dbReference>
<feature type="region of interest" description="Disordered" evidence="1">
    <location>
        <begin position="45"/>
        <end position="80"/>
    </location>
</feature>
<comment type="caution">
    <text evidence="2">The sequence shown here is derived from an EMBL/GenBank/DDBJ whole genome shotgun (WGS) entry which is preliminary data.</text>
</comment>